<keyword evidence="1" id="KW-0472">Membrane</keyword>
<evidence type="ECO:0008006" key="4">
    <source>
        <dbReference type="Google" id="ProtNLM"/>
    </source>
</evidence>
<dbReference type="RefSeq" id="WP_145904137.1">
    <property type="nucleotide sequence ID" value="NZ_BAAAMZ010000025.1"/>
</dbReference>
<keyword evidence="3" id="KW-1185">Reference proteome</keyword>
<proteinExistence type="predicted"/>
<keyword evidence="1" id="KW-0812">Transmembrane</keyword>
<keyword evidence="1" id="KW-1133">Transmembrane helix</keyword>
<dbReference type="AlphaFoldDB" id="A0A561UE10"/>
<evidence type="ECO:0000313" key="2">
    <source>
        <dbReference type="EMBL" id="TWF97591.1"/>
    </source>
</evidence>
<evidence type="ECO:0000256" key="1">
    <source>
        <dbReference type="SAM" id="Phobius"/>
    </source>
</evidence>
<name>A0A561UE10_9ACTN</name>
<feature type="transmembrane region" description="Helical" evidence="1">
    <location>
        <begin position="56"/>
        <end position="78"/>
    </location>
</feature>
<protein>
    <recommendedName>
        <fullName evidence="4">ABC-2 type transport system permease protein</fullName>
    </recommendedName>
</protein>
<reference evidence="2 3" key="1">
    <citation type="submission" date="2019-06" db="EMBL/GenBank/DDBJ databases">
        <title>Sequencing the genomes of 1000 actinobacteria strains.</title>
        <authorList>
            <person name="Klenk H.-P."/>
        </authorList>
    </citation>
    <scope>NUCLEOTIDE SEQUENCE [LARGE SCALE GENOMIC DNA]</scope>
    <source>
        <strain evidence="2 3">DSM 44826</strain>
    </source>
</reference>
<dbReference type="EMBL" id="VIWT01000001">
    <property type="protein sequence ID" value="TWF97591.1"/>
    <property type="molecule type" value="Genomic_DNA"/>
</dbReference>
<dbReference type="Proteomes" id="UP000317940">
    <property type="component" value="Unassembled WGS sequence"/>
</dbReference>
<dbReference type="OrthoDB" id="3873378at2"/>
<sequence>MRVLAYEARRLLGVRSTWLILATALALQAVLAAVAVRHAAPDQVHGAELVRYVTASLPLLPVPVAGLAAGLLGVLAAGHEVRRPGLPASQVRYLARIRLLLAKLCLVGATAALLAAASLPLNALVLRLAAPAGTVVAAADFQAVEQLRTDHRPLLVLATFAALVVAAAWTGVLAATVCRSAIAGFLLLCALPMLVELLGGPSELDRLRRIGLPWVAWVARAPWAEPASAPLAALRSAAEPVPALGAVLLPVLLLLALCLLGQARRRSF</sequence>
<feature type="transmembrane region" description="Helical" evidence="1">
    <location>
        <begin position="154"/>
        <end position="175"/>
    </location>
</feature>
<feature type="transmembrane region" description="Helical" evidence="1">
    <location>
        <begin position="99"/>
        <end position="118"/>
    </location>
</feature>
<evidence type="ECO:0000313" key="3">
    <source>
        <dbReference type="Proteomes" id="UP000317940"/>
    </source>
</evidence>
<feature type="transmembrane region" description="Helical" evidence="1">
    <location>
        <begin position="241"/>
        <end position="260"/>
    </location>
</feature>
<feature type="transmembrane region" description="Helical" evidence="1">
    <location>
        <begin position="181"/>
        <end position="199"/>
    </location>
</feature>
<comment type="caution">
    <text evidence="2">The sequence shown here is derived from an EMBL/GenBank/DDBJ whole genome shotgun (WGS) entry which is preliminary data.</text>
</comment>
<accession>A0A561UE10</accession>
<gene>
    <name evidence="2" type="ORF">FHX73_111377</name>
</gene>
<organism evidence="2 3">
    <name type="scientific">Kitasatospora viridis</name>
    <dbReference type="NCBI Taxonomy" id="281105"/>
    <lineage>
        <taxon>Bacteria</taxon>
        <taxon>Bacillati</taxon>
        <taxon>Actinomycetota</taxon>
        <taxon>Actinomycetes</taxon>
        <taxon>Kitasatosporales</taxon>
        <taxon>Streptomycetaceae</taxon>
        <taxon>Kitasatospora</taxon>
    </lineage>
</organism>